<comment type="caution">
    <text evidence="3">The sequence shown here is derived from an EMBL/GenBank/DDBJ whole genome shotgun (WGS) entry which is preliminary data.</text>
</comment>
<keyword evidence="1" id="KW-0175">Coiled coil</keyword>
<dbReference type="RefSeq" id="WP_252472692.1">
    <property type="nucleotide sequence ID" value="NZ_JALBWM010000192.1"/>
</dbReference>
<evidence type="ECO:0000313" key="3">
    <source>
        <dbReference type="EMBL" id="MCO1336777.1"/>
    </source>
</evidence>
<feature type="region of interest" description="Disordered" evidence="2">
    <location>
        <begin position="1278"/>
        <end position="1314"/>
    </location>
</feature>
<organism evidence="3 4">
    <name type="scientific">Microbulbifer okhotskensis</name>
    <dbReference type="NCBI Taxonomy" id="2926617"/>
    <lineage>
        <taxon>Bacteria</taxon>
        <taxon>Pseudomonadati</taxon>
        <taxon>Pseudomonadota</taxon>
        <taxon>Gammaproteobacteria</taxon>
        <taxon>Cellvibrionales</taxon>
        <taxon>Microbulbiferaceae</taxon>
        <taxon>Microbulbifer</taxon>
    </lineage>
</organism>
<feature type="coiled-coil region" evidence="1">
    <location>
        <begin position="857"/>
        <end position="884"/>
    </location>
</feature>
<name>A0A9X2J6L8_9GAMM</name>
<dbReference type="EMBL" id="JALBWM010000192">
    <property type="protein sequence ID" value="MCO1336777.1"/>
    <property type="molecule type" value="Genomic_DNA"/>
</dbReference>
<sequence length="1314" mass="140153">GAYKVRCRDIQREMRRDIFVPNGTRLSADFPGTATTLEVYDTSSFEPNPHTASYGDAPNQTVYYLKIKYQDGFEVVRATGKTDGSFTGCTRGLLGTYARDHILPTDSDDERGIEVEEFIYLEGPGPQLAYALLTGHILGTNEVLPSNWHLGIDPAYVVLDSFENIGADWYKPSDHGKGKILRFDGLEKTDGKKFIETEINLLLGAFMPVNAAGQLGFRRMAGVLADAGTVAAISDDDVVSLGELKYDLAGVRNVFSIQWSWFEQPGFDGKFLRSNNLIDADSIAVHGEAKQHSLKFRGLHNSRHTYTTIKNTFDALRDRFAGPPLRVRLGLLPSNNDLEVGDIVRVSLPQLRDHSIHGDRPYDFNFNSGAEDWTPRSGITTSDVSGGILAVTVNGENPWISRTFSPSFSGTDLPFIKMRVRRTSDELIAAGTGSKLFFKHTESSSYFAAGAEEMLDLIERMNATKGEWQELVLDLSQVSDWTSKQIELIRIDIGHDHTVDYSYEVDYIRLLPTLGLDEYSLDRAMEVQRISIDQVSGAVTAELFGSYQPAGMIADQAESTSAELPDAWYESEGTTMSSAGLSIDASGFLTADGTLAGNTDNRAIYYHAGDLTIPSGRTLSVTNNVELRVRGVLQIEGSLQGIPGNNGTGFLGSCRGGAGNLSGKFNRTGYLFRASRGDVITGRNEVMPPLNIENNAGDLQGVPDDLRGTGGADGGDSYYYLRADDAFERDGTGGGGGRGGAGVLIVARGIAFGVAGAMKTSGSDGGEGGTGFRNIAGGSGGGGAPGGIVLLVDGTQNPMPVLTNSKIMACYGDSPDSPGRAGQGGTCLGTDAVRLLFVPKSRIPYPDHEDPALDPDLQAAMAAIAAAKADAEAALEDLDQIAADGQLHPSEKLQVIREHLQLTQEQPGIDGQADEYGIVLERGDYDSALAALGSYLQGLSPAWDDPVQATPISRTIWNANWTAVYSARQVLLNRVAEVARESAEGARFVFGVDYRVNPDSWPQNSDYDSSNKYTFTVASSSVGDGYLHMLLSDAEGVQLAFNGDSLGPVNGPDGAIRWYGFPVSIVEGDNEVAIWAAGSDGGSVRGVVVTQGGVGDPETMLDALAAQGQADSALQAAEGAQSDASNALEDLGDIAADGKLHPSEKLQANREYNDLIGEQSGIEGQADSLGISTDKTNYSSAISALTSYLQGLSPTWNATNSTTSIVRSTWNGKWQDVYSRRQVLLNTIASVLKLLADNAQSAADDAGNAAAIAQGAAYSAQADADLALGDLDDIAADGQLHPSEKKQAEREYKSFLDEQNGIEASASTYGSELD</sequence>
<feature type="non-terminal residue" evidence="3">
    <location>
        <position position="1314"/>
    </location>
</feature>
<proteinExistence type="predicted"/>
<evidence type="ECO:0000256" key="1">
    <source>
        <dbReference type="SAM" id="Coils"/>
    </source>
</evidence>
<feature type="non-terminal residue" evidence="3">
    <location>
        <position position="1"/>
    </location>
</feature>
<evidence type="ECO:0000256" key="2">
    <source>
        <dbReference type="SAM" id="MobiDB-lite"/>
    </source>
</evidence>
<keyword evidence="4" id="KW-1185">Reference proteome</keyword>
<dbReference type="Proteomes" id="UP001139028">
    <property type="component" value="Unassembled WGS sequence"/>
</dbReference>
<feature type="compositionally biased region" description="Basic and acidic residues" evidence="2">
    <location>
        <begin position="1282"/>
        <end position="1296"/>
    </location>
</feature>
<protein>
    <submittedName>
        <fullName evidence="3">Uncharacterized protein</fullName>
    </submittedName>
</protein>
<feature type="compositionally biased region" description="Polar residues" evidence="2">
    <location>
        <begin position="1305"/>
        <end position="1314"/>
    </location>
</feature>
<evidence type="ECO:0000313" key="4">
    <source>
        <dbReference type="Proteomes" id="UP001139028"/>
    </source>
</evidence>
<reference evidence="3" key="1">
    <citation type="journal article" date="2022" name="Arch. Microbiol.">
        <title>Microbulbifer okhotskensis sp. nov., isolated from a deep bottom sediment of the Okhotsk Sea.</title>
        <authorList>
            <person name="Romanenko L."/>
            <person name="Kurilenko V."/>
            <person name="Otstavnykh N."/>
            <person name="Velansky P."/>
            <person name="Isaeva M."/>
            <person name="Mikhailov V."/>
        </authorList>
    </citation>
    <scope>NUCLEOTIDE SEQUENCE</scope>
    <source>
        <strain evidence="3">OS29</strain>
    </source>
</reference>
<accession>A0A9X2J6L8</accession>
<gene>
    <name evidence="3" type="ORF">MO867_20835</name>
</gene>